<feature type="region of interest" description="Disordered" evidence="1">
    <location>
        <begin position="64"/>
        <end position="88"/>
    </location>
</feature>
<accession>A0A8H5J4Y6</accession>
<evidence type="ECO:0000313" key="3">
    <source>
        <dbReference type="Proteomes" id="UP000522262"/>
    </source>
</evidence>
<evidence type="ECO:0000256" key="1">
    <source>
        <dbReference type="SAM" id="MobiDB-lite"/>
    </source>
</evidence>
<comment type="caution">
    <text evidence="2">The sequence shown here is derived from an EMBL/GenBank/DDBJ whole genome shotgun (WGS) entry which is preliminary data.</text>
</comment>
<evidence type="ECO:0000313" key="2">
    <source>
        <dbReference type="EMBL" id="KAF5546511.1"/>
    </source>
</evidence>
<reference evidence="2 3" key="1">
    <citation type="submission" date="2020-05" db="EMBL/GenBank/DDBJ databases">
        <title>Identification and distribution of gene clusters putatively required for synthesis of sphingolipid metabolism inhibitors in phylogenetically diverse species of the filamentous fungus Fusarium.</title>
        <authorList>
            <person name="Kim H.-S."/>
            <person name="Busman M."/>
            <person name="Brown D.W."/>
            <person name="Divon H."/>
            <person name="Uhlig S."/>
            <person name="Proctor R.H."/>
        </authorList>
    </citation>
    <scope>NUCLEOTIDE SEQUENCE [LARGE SCALE GENOMIC DNA]</scope>
    <source>
        <strain evidence="2 3">NRRL 53147</strain>
    </source>
</reference>
<dbReference type="Proteomes" id="UP000522262">
    <property type="component" value="Unassembled WGS sequence"/>
</dbReference>
<protein>
    <submittedName>
        <fullName evidence="2">Uncharacterized protein</fullName>
    </submittedName>
</protein>
<sequence>MTSSHSNATPAKKGTGPSAPKNSNAHGSQKQNYTSPMLEWLRQSDEDEPWKGFTVVATHRKDWQSHAYSAQDRSQAWSTQAEAGSQAE</sequence>
<dbReference type="EMBL" id="JAAOAM010000114">
    <property type="protein sequence ID" value="KAF5546511.1"/>
    <property type="molecule type" value="Genomic_DNA"/>
</dbReference>
<gene>
    <name evidence="2" type="ORF">FMEXI_5533</name>
</gene>
<feature type="region of interest" description="Disordered" evidence="1">
    <location>
        <begin position="1"/>
        <end position="41"/>
    </location>
</feature>
<proteinExistence type="predicted"/>
<feature type="compositionally biased region" description="Polar residues" evidence="1">
    <location>
        <begin position="66"/>
        <end position="88"/>
    </location>
</feature>
<name>A0A8H5J4Y6_9HYPO</name>
<dbReference type="AlphaFoldDB" id="A0A8H5J4Y6"/>
<feature type="compositionally biased region" description="Polar residues" evidence="1">
    <location>
        <begin position="20"/>
        <end position="35"/>
    </location>
</feature>
<keyword evidence="3" id="KW-1185">Reference proteome</keyword>
<organism evidence="2 3">
    <name type="scientific">Fusarium mexicanum</name>
    <dbReference type="NCBI Taxonomy" id="751941"/>
    <lineage>
        <taxon>Eukaryota</taxon>
        <taxon>Fungi</taxon>
        <taxon>Dikarya</taxon>
        <taxon>Ascomycota</taxon>
        <taxon>Pezizomycotina</taxon>
        <taxon>Sordariomycetes</taxon>
        <taxon>Hypocreomycetidae</taxon>
        <taxon>Hypocreales</taxon>
        <taxon>Nectriaceae</taxon>
        <taxon>Fusarium</taxon>
        <taxon>Fusarium fujikuroi species complex</taxon>
    </lineage>
</organism>